<dbReference type="Proteomes" id="UP000053927">
    <property type="component" value="Unassembled WGS sequence"/>
</dbReference>
<accession>R7RZ32</accession>
<evidence type="ECO:0000313" key="1">
    <source>
        <dbReference type="EMBL" id="EIM79572.1"/>
    </source>
</evidence>
<evidence type="ECO:0000313" key="2">
    <source>
        <dbReference type="Proteomes" id="UP000053927"/>
    </source>
</evidence>
<organism evidence="1 2">
    <name type="scientific">Stereum hirsutum (strain FP-91666)</name>
    <name type="common">White-rot fungus</name>
    <dbReference type="NCBI Taxonomy" id="721885"/>
    <lineage>
        <taxon>Eukaryota</taxon>
        <taxon>Fungi</taxon>
        <taxon>Dikarya</taxon>
        <taxon>Basidiomycota</taxon>
        <taxon>Agaricomycotina</taxon>
        <taxon>Agaricomycetes</taxon>
        <taxon>Russulales</taxon>
        <taxon>Stereaceae</taxon>
        <taxon>Stereum</taxon>
    </lineage>
</organism>
<name>R7RZ32_STEHR</name>
<dbReference type="KEGG" id="shs:STEHIDRAFT_126445"/>
<dbReference type="GeneID" id="18797762"/>
<proteinExistence type="predicted"/>
<reference evidence="2" key="1">
    <citation type="journal article" date="2012" name="Science">
        <title>The Paleozoic origin of enzymatic lignin decomposition reconstructed from 31 fungal genomes.</title>
        <authorList>
            <person name="Floudas D."/>
            <person name="Binder M."/>
            <person name="Riley R."/>
            <person name="Barry K."/>
            <person name="Blanchette R.A."/>
            <person name="Henrissat B."/>
            <person name="Martinez A.T."/>
            <person name="Otillar R."/>
            <person name="Spatafora J.W."/>
            <person name="Yadav J.S."/>
            <person name="Aerts A."/>
            <person name="Benoit I."/>
            <person name="Boyd A."/>
            <person name="Carlson A."/>
            <person name="Copeland A."/>
            <person name="Coutinho P.M."/>
            <person name="de Vries R.P."/>
            <person name="Ferreira P."/>
            <person name="Findley K."/>
            <person name="Foster B."/>
            <person name="Gaskell J."/>
            <person name="Glotzer D."/>
            <person name="Gorecki P."/>
            <person name="Heitman J."/>
            <person name="Hesse C."/>
            <person name="Hori C."/>
            <person name="Igarashi K."/>
            <person name="Jurgens J.A."/>
            <person name="Kallen N."/>
            <person name="Kersten P."/>
            <person name="Kohler A."/>
            <person name="Kuees U."/>
            <person name="Kumar T.K.A."/>
            <person name="Kuo A."/>
            <person name="LaButti K."/>
            <person name="Larrondo L.F."/>
            <person name="Lindquist E."/>
            <person name="Ling A."/>
            <person name="Lombard V."/>
            <person name="Lucas S."/>
            <person name="Lundell T."/>
            <person name="Martin R."/>
            <person name="McLaughlin D.J."/>
            <person name="Morgenstern I."/>
            <person name="Morin E."/>
            <person name="Murat C."/>
            <person name="Nagy L.G."/>
            <person name="Nolan M."/>
            <person name="Ohm R.A."/>
            <person name="Patyshakuliyeva A."/>
            <person name="Rokas A."/>
            <person name="Ruiz-Duenas F.J."/>
            <person name="Sabat G."/>
            <person name="Salamov A."/>
            <person name="Samejima M."/>
            <person name="Schmutz J."/>
            <person name="Slot J.C."/>
            <person name="St John F."/>
            <person name="Stenlid J."/>
            <person name="Sun H."/>
            <person name="Sun S."/>
            <person name="Syed K."/>
            <person name="Tsang A."/>
            <person name="Wiebenga A."/>
            <person name="Young D."/>
            <person name="Pisabarro A."/>
            <person name="Eastwood D.C."/>
            <person name="Martin F."/>
            <person name="Cullen D."/>
            <person name="Grigoriev I.V."/>
            <person name="Hibbett D.S."/>
        </authorList>
    </citation>
    <scope>NUCLEOTIDE SEQUENCE [LARGE SCALE GENOMIC DNA]</scope>
    <source>
        <strain evidence="2">FP-91666</strain>
    </source>
</reference>
<gene>
    <name evidence="1" type="ORF">STEHIDRAFT_126445</name>
</gene>
<dbReference type="EMBL" id="JH687403">
    <property type="protein sequence ID" value="EIM79572.1"/>
    <property type="molecule type" value="Genomic_DNA"/>
</dbReference>
<keyword evidence="2" id="KW-1185">Reference proteome</keyword>
<dbReference type="RefSeq" id="XP_007311363.1">
    <property type="nucleotide sequence ID" value="XM_007311301.1"/>
</dbReference>
<sequence>MQSLINTITLQLDEIAWEDEAFAEAWLSKEAIMRSHPNIDWRRESLGNFPFAVQRSAASIVSINLSTIRLPTAALFPGTIAAATLHRLLYYQRLAMEHTHCSVEDGRPKGSRQTV</sequence>
<dbReference type="AlphaFoldDB" id="R7RZ32"/>
<protein>
    <submittedName>
        <fullName evidence="1">Uncharacterized protein</fullName>
    </submittedName>
</protein>